<dbReference type="Proteomes" id="UP000002573">
    <property type="component" value="Chromosome"/>
</dbReference>
<dbReference type="PANTHER" id="PTHR43229:SF2">
    <property type="entry name" value="NODULATION PROTEIN J"/>
    <property type="match status" value="1"/>
</dbReference>
<keyword evidence="4 5" id="KW-0472">Membrane</keyword>
<evidence type="ECO:0000259" key="6">
    <source>
        <dbReference type="Pfam" id="PF01061"/>
    </source>
</evidence>
<dbReference type="eggNOG" id="arCOG01463">
    <property type="taxonomic scope" value="Archaea"/>
</dbReference>
<dbReference type="GO" id="GO:0016020">
    <property type="term" value="C:membrane"/>
    <property type="evidence" value="ECO:0007669"/>
    <property type="project" value="UniProtKB-SubCell"/>
</dbReference>
<evidence type="ECO:0000313" key="7">
    <source>
        <dbReference type="EMBL" id="ADI31584.1"/>
    </source>
</evidence>
<organism evidence="7 8">
    <name type="scientific">Staphylothermus hellenicus (strain DSM 12710 / JCM 10830 / BK20S6-10-b1 / P8)</name>
    <dbReference type="NCBI Taxonomy" id="591019"/>
    <lineage>
        <taxon>Archaea</taxon>
        <taxon>Thermoproteota</taxon>
        <taxon>Thermoprotei</taxon>
        <taxon>Desulfurococcales</taxon>
        <taxon>Desulfurococcaceae</taxon>
        <taxon>Staphylothermus</taxon>
    </lineage>
</organism>
<proteinExistence type="predicted"/>
<evidence type="ECO:0000256" key="1">
    <source>
        <dbReference type="ARBA" id="ARBA00004141"/>
    </source>
</evidence>
<feature type="domain" description="ABC-2 type transporter transmembrane" evidence="6">
    <location>
        <begin position="9"/>
        <end position="207"/>
    </location>
</feature>
<keyword evidence="8" id="KW-1185">Reference proteome</keyword>
<gene>
    <name evidence="7" type="ordered locus">Shell_0453</name>
</gene>
<reference evidence="8" key="1">
    <citation type="submission" date="2010-05" db="EMBL/GenBank/DDBJ databases">
        <title>Complete sequence of Staphylothermus hellenicus DSM 12710.</title>
        <authorList>
            <consortium name="US DOE Joint Genome Institute"/>
            <person name="Lucas S."/>
            <person name="Copeland A."/>
            <person name="Lapidus A."/>
            <person name="Cheng J.-F."/>
            <person name="Bruce D."/>
            <person name="Goodwin L."/>
            <person name="Pitluck S."/>
            <person name="Davenport K."/>
            <person name="Detter J.C."/>
            <person name="Han C."/>
            <person name="Tapia R."/>
            <person name="Larimer F."/>
            <person name="Land M."/>
            <person name="Hauser L."/>
            <person name="Kyrpides N."/>
            <person name="Mikhailova N."/>
            <person name="Anderson I.J."/>
            <person name="Woyke T."/>
        </authorList>
    </citation>
    <scope>NUCLEOTIDE SEQUENCE [LARGE SCALE GENOMIC DNA]</scope>
    <source>
        <strain evidence="8">DSM 12710 / JCM 10830 / BK20S6-10-b1 / P8</strain>
    </source>
</reference>
<comment type="subcellular location">
    <subcellularLocation>
        <location evidence="1">Membrane</location>
        <topology evidence="1">Multi-pass membrane protein</topology>
    </subcellularLocation>
</comment>
<feature type="transmembrane region" description="Helical" evidence="5">
    <location>
        <begin position="130"/>
        <end position="153"/>
    </location>
</feature>
<evidence type="ECO:0000256" key="2">
    <source>
        <dbReference type="ARBA" id="ARBA00022692"/>
    </source>
</evidence>
<evidence type="ECO:0000256" key="5">
    <source>
        <dbReference type="SAM" id="Phobius"/>
    </source>
</evidence>
<feature type="transmembrane region" description="Helical" evidence="5">
    <location>
        <begin position="159"/>
        <end position="178"/>
    </location>
</feature>
<dbReference type="EMBL" id="CP002051">
    <property type="protein sequence ID" value="ADI31584.1"/>
    <property type="molecule type" value="Genomic_DNA"/>
</dbReference>
<dbReference type="HOGENOM" id="CLU_039483_3_3_2"/>
<dbReference type="Pfam" id="PF01061">
    <property type="entry name" value="ABC2_membrane"/>
    <property type="match status" value="1"/>
</dbReference>
<feature type="transmembrane region" description="Helical" evidence="5">
    <location>
        <begin position="21"/>
        <end position="41"/>
    </location>
</feature>
<name>D7DBN7_STAHD</name>
<keyword evidence="2 5" id="KW-0812">Transmembrane</keyword>
<feature type="transmembrane region" description="Helical" evidence="5">
    <location>
        <begin position="79"/>
        <end position="97"/>
    </location>
</feature>
<dbReference type="InterPro" id="IPR013525">
    <property type="entry name" value="ABC2_TM"/>
</dbReference>
<feature type="transmembrane region" description="Helical" evidence="5">
    <location>
        <begin position="103"/>
        <end position="123"/>
    </location>
</feature>
<dbReference type="STRING" id="591019.Shell_0453"/>
<keyword evidence="3 5" id="KW-1133">Transmembrane helix</keyword>
<feature type="transmembrane region" description="Helical" evidence="5">
    <location>
        <begin position="187"/>
        <end position="207"/>
    </location>
</feature>
<dbReference type="PANTHER" id="PTHR43229">
    <property type="entry name" value="NODULATION PROTEIN J"/>
    <property type="match status" value="1"/>
</dbReference>
<feature type="transmembrane region" description="Helical" evidence="5">
    <location>
        <begin position="219"/>
        <end position="238"/>
    </location>
</feature>
<dbReference type="KEGG" id="shc:Shell_0453"/>
<dbReference type="InterPro" id="IPR051784">
    <property type="entry name" value="Nod_factor_ABC_transporter"/>
</dbReference>
<evidence type="ECO:0000256" key="4">
    <source>
        <dbReference type="ARBA" id="ARBA00023136"/>
    </source>
</evidence>
<sequence>MVRLRVVSIIFLYDLKKYYSKAPVISWGILTPLAIILLLYFSAGVFGYSRIVPAMFVVSLLFAATSMSQVSVSFEKMSGSINMLYFMPVSIIEILLGKLLGGIIYGFLGTFIASIAVLATTGYSAIIRPLFFTYGIVVGSLLFSFISLLFAFAYEPIKAVALLNIVRFLMIFLGGLIIPKPLMPRNILFIVYIFPSVYVADIVRFGLYNTWDYVDPYTSIIISLIYLIVLIIVTVRIVSRTFYP</sequence>
<dbReference type="GO" id="GO:0140359">
    <property type="term" value="F:ABC-type transporter activity"/>
    <property type="evidence" value="ECO:0007669"/>
    <property type="project" value="InterPro"/>
</dbReference>
<evidence type="ECO:0000256" key="3">
    <source>
        <dbReference type="ARBA" id="ARBA00022989"/>
    </source>
</evidence>
<accession>D7DBN7</accession>
<dbReference type="RefSeq" id="WP_013142782.1">
    <property type="nucleotide sequence ID" value="NC_014205.1"/>
</dbReference>
<reference evidence="7 8" key="2">
    <citation type="journal article" date="2011" name="Stand. Genomic Sci.">
        <title>Complete genome sequence of Staphylothermus hellenicus P8.</title>
        <authorList>
            <person name="Anderson I."/>
            <person name="Wirth R."/>
            <person name="Lucas S."/>
            <person name="Copeland A."/>
            <person name="Lapidus A."/>
            <person name="Cheng J.F."/>
            <person name="Goodwin L."/>
            <person name="Pitluck S."/>
            <person name="Davenport K."/>
            <person name="Detter J.C."/>
            <person name="Han C."/>
            <person name="Tapia R."/>
            <person name="Land M."/>
            <person name="Hauser L."/>
            <person name="Pati A."/>
            <person name="Mikhailova N."/>
            <person name="Woyke T."/>
            <person name="Klenk H.P."/>
            <person name="Kyrpides N."/>
            <person name="Ivanova N."/>
        </authorList>
    </citation>
    <scope>NUCLEOTIDE SEQUENCE [LARGE SCALE GENOMIC DNA]</scope>
    <source>
        <strain evidence="8">DSM 12710 / JCM 10830 / BK20S6-10-b1 / P8</strain>
    </source>
</reference>
<protein>
    <submittedName>
        <fullName evidence="7">ABC-2 type transporter</fullName>
    </submittedName>
</protein>
<dbReference type="OrthoDB" id="147058at2157"/>
<evidence type="ECO:0000313" key="8">
    <source>
        <dbReference type="Proteomes" id="UP000002573"/>
    </source>
</evidence>
<dbReference type="AlphaFoldDB" id="D7DBN7"/>
<dbReference type="GeneID" id="9233742"/>
<feature type="transmembrane region" description="Helical" evidence="5">
    <location>
        <begin position="47"/>
        <end position="67"/>
    </location>
</feature>